<name>A0A7C2NW13_9PLAN</name>
<feature type="region of interest" description="Disordered" evidence="1">
    <location>
        <begin position="172"/>
        <end position="234"/>
    </location>
</feature>
<feature type="chain" id="PRO_5028233899" evidence="2">
    <location>
        <begin position="22"/>
        <end position="389"/>
    </location>
</feature>
<evidence type="ECO:0000256" key="2">
    <source>
        <dbReference type="SAM" id="SignalP"/>
    </source>
</evidence>
<dbReference type="EMBL" id="DSOK01000078">
    <property type="protein sequence ID" value="HEN14329.1"/>
    <property type="molecule type" value="Genomic_DNA"/>
</dbReference>
<proteinExistence type="predicted"/>
<feature type="compositionally biased region" description="Pro residues" evidence="1">
    <location>
        <begin position="172"/>
        <end position="195"/>
    </location>
</feature>
<organism evidence="3">
    <name type="scientific">Schlesneria paludicola</name>
    <dbReference type="NCBI Taxonomy" id="360056"/>
    <lineage>
        <taxon>Bacteria</taxon>
        <taxon>Pseudomonadati</taxon>
        <taxon>Planctomycetota</taxon>
        <taxon>Planctomycetia</taxon>
        <taxon>Planctomycetales</taxon>
        <taxon>Planctomycetaceae</taxon>
        <taxon>Schlesneria</taxon>
    </lineage>
</organism>
<keyword evidence="2" id="KW-0732">Signal</keyword>
<sequence length="389" mass="41803">MRSVGLNLWSMVVCIPFIASAAWGGGQPTQQVLKILPNGDWALTGQVTKLVFKAVPYTYTVKVPVTVTKTVEVDGVTKEVQETQYREEVRTAEKTRSERVSMLFCRPVDPQTVKAFETDGRPISTDEVARRCQGETLVVVSADDEMIPDYYATVFKPGTIILALPPQPVMAPPPPGFAPQPVVPQPAPQAPPPPTTQTAPASSLIRPVSQRGPTVSDAPQPAEGNQSTLPSAPAPELVFVSRDGADAVKIRQFEESQEWVELTIKANDSSIAPEKLIKAKRLSRHSDTTSVPWSALRVGQAQGGDLPVDRAKEKLGQGETTAVMSVDGAVIDAFWLQNLKPSVLVLRGVKLPHRLQGHGYALPMSAPAYPAPAPHAPPAVPVETPRPPA</sequence>
<accession>A0A7C2NW13</accession>
<protein>
    <submittedName>
        <fullName evidence="3">Uncharacterized protein</fullName>
    </submittedName>
</protein>
<dbReference type="AlphaFoldDB" id="A0A7C2NW13"/>
<comment type="caution">
    <text evidence="3">The sequence shown here is derived from an EMBL/GenBank/DDBJ whole genome shotgun (WGS) entry which is preliminary data.</text>
</comment>
<gene>
    <name evidence="3" type="ORF">ENQ76_02520</name>
</gene>
<evidence type="ECO:0000313" key="3">
    <source>
        <dbReference type="EMBL" id="HEN14329.1"/>
    </source>
</evidence>
<reference evidence="3" key="1">
    <citation type="journal article" date="2020" name="mSystems">
        <title>Genome- and Community-Level Interaction Insights into Carbon Utilization and Element Cycling Functions of Hydrothermarchaeota in Hydrothermal Sediment.</title>
        <authorList>
            <person name="Zhou Z."/>
            <person name="Liu Y."/>
            <person name="Xu W."/>
            <person name="Pan J."/>
            <person name="Luo Z.H."/>
            <person name="Li M."/>
        </authorList>
    </citation>
    <scope>NUCLEOTIDE SEQUENCE [LARGE SCALE GENOMIC DNA]</scope>
    <source>
        <strain evidence="3">SpSt-339</strain>
    </source>
</reference>
<evidence type="ECO:0000256" key="1">
    <source>
        <dbReference type="SAM" id="MobiDB-lite"/>
    </source>
</evidence>
<feature type="signal peptide" evidence="2">
    <location>
        <begin position="1"/>
        <end position="21"/>
    </location>
</feature>